<dbReference type="Proteomes" id="UP000252023">
    <property type="component" value="Chromosome"/>
</dbReference>
<evidence type="ECO:0000313" key="3">
    <source>
        <dbReference type="EMBL" id="AXC50690.1"/>
    </source>
</evidence>
<dbReference type="AlphaFoldDB" id="A0A344PMT5"/>
<dbReference type="RefSeq" id="WP_114077007.1">
    <property type="nucleotide sequence ID" value="NZ_CP030918.1"/>
</dbReference>
<dbReference type="InterPro" id="IPR029044">
    <property type="entry name" value="Nucleotide-diphossugar_trans"/>
</dbReference>
<dbReference type="KEGG" id="pars:DRW48_14255"/>
<dbReference type="GO" id="GO:0016779">
    <property type="term" value="F:nucleotidyltransferase activity"/>
    <property type="evidence" value="ECO:0007669"/>
    <property type="project" value="UniProtKB-ARBA"/>
</dbReference>
<dbReference type="Pfam" id="PF12804">
    <property type="entry name" value="NTP_transf_3"/>
    <property type="match status" value="1"/>
</dbReference>
<reference evidence="4" key="1">
    <citation type="submission" date="2018-07" db="EMBL/GenBank/DDBJ databases">
        <title>Genome sequencing of Paracoccus sp. SC2-6.</title>
        <authorList>
            <person name="Heo J."/>
            <person name="Kim S.-J."/>
            <person name="Kwon S.-W."/>
        </authorList>
    </citation>
    <scope>NUCLEOTIDE SEQUENCE [LARGE SCALE GENOMIC DNA]</scope>
    <source>
        <strain evidence="4">SC2-6</strain>
    </source>
</reference>
<proteinExistence type="predicted"/>
<dbReference type="EMBL" id="CP030918">
    <property type="protein sequence ID" value="AXC50690.1"/>
    <property type="molecule type" value="Genomic_DNA"/>
</dbReference>
<evidence type="ECO:0000313" key="4">
    <source>
        <dbReference type="Proteomes" id="UP000252023"/>
    </source>
</evidence>
<dbReference type="PANTHER" id="PTHR43777:SF1">
    <property type="entry name" value="MOLYBDENUM COFACTOR CYTIDYLYLTRANSFERASE"/>
    <property type="match status" value="1"/>
</dbReference>
<dbReference type="CDD" id="cd04182">
    <property type="entry name" value="GT_2_like_f"/>
    <property type="match status" value="1"/>
</dbReference>
<accession>A0A344PMT5</accession>
<dbReference type="SUPFAM" id="SSF53448">
    <property type="entry name" value="Nucleotide-diphospho-sugar transferases"/>
    <property type="match status" value="1"/>
</dbReference>
<dbReference type="InterPro" id="IPR025877">
    <property type="entry name" value="MobA-like_NTP_Trfase"/>
</dbReference>
<feature type="domain" description="MobA-like NTP transferase" evidence="2">
    <location>
        <begin position="5"/>
        <end position="158"/>
    </location>
</feature>
<gene>
    <name evidence="3" type="ORF">DRW48_14255</name>
</gene>
<name>A0A344PMT5_9RHOB</name>
<keyword evidence="3" id="KW-0808">Transferase</keyword>
<keyword evidence="1" id="KW-0460">Magnesium</keyword>
<evidence type="ECO:0000256" key="1">
    <source>
        <dbReference type="ARBA" id="ARBA00022842"/>
    </source>
</evidence>
<organism evidence="3 4">
    <name type="scientific">Paracoccus suum</name>
    <dbReference type="NCBI Taxonomy" id="2259340"/>
    <lineage>
        <taxon>Bacteria</taxon>
        <taxon>Pseudomonadati</taxon>
        <taxon>Pseudomonadota</taxon>
        <taxon>Alphaproteobacteria</taxon>
        <taxon>Rhodobacterales</taxon>
        <taxon>Paracoccaceae</taxon>
        <taxon>Paracoccus</taxon>
    </lineage>
</organism>
<sequence>MTTAALLLAAGQSRRFGPRDKLLAPLDGRTVIEGAMAPLLGAQVQHRLAVVSSEAVAVIASTAGFEVVMVPTDMPQSHSLFAGIEHLAKADAARALIALGDMPFLQATDIDALLGLAGDDTACTERDGTPLPPAVFPRRIWPALTALSGDRGAGSLLPNIPAQRRLALPAARLRDVDLPADLALPR</sequence>
<evidence type="ECO:0000259" key="2">
    <source>
        <dbReference type="Pfam" id="PF12804"/>
    </source>
</evidence>
<dbReference type="OrthoDB" id="9779263at2"/>
<dbReference type="PANTHER" id="PTHR43777">
    <property type="entry name" value="MOLYBDENUM COFACTOR CYTIDYLYLTRANSFERASE"/>
    <property type="match status" value="1"/>
</dbReference>
<dbReference type="Gene3D" id="3.90.550.10">
    <property type="entry name" value="Spore Coat Polysaccharide Biosynthesis Protein SpsA, Chain A"/>
    <property type="match status" value="1"/>
</dbReference>
<keyword evidence="4" id="KW-1185">Reference proteome</keyword>
<protein>
    <submittedName>
        <fullName evidence="3">Nucleotidyltransferase family protein</fullName>
    </submittedName>
</protein>